<comment type="caution">
    <text evidence="2">The sequence shown here is derived from an EMBL/GenBank/DDBJ whole genome shotgun (WGS) entry which is preliminary data.</text>
</comment>
<evidence type="ECO:0000313" key="3">
    <source>
        <dbReference type="Proteomes" id="UP000475070"/>
    </source>
</evidence>
<dbReference type="InterPro" id="IPR015393">
    <property type="entry name" value="DUF1972"/>
</dbReference>
<dbReference type="Proteomes" id="UP000475070">
    <property type="component" value="Unassembled WGS sequence"/>
</dbReference>
<accession>A0A6L9AAN7</accession>
<sequence>MKKIAIIGTVGIPASYGGFETLVENLTRYNSSGVEYNVFCSSFHYKSHQKKHNGARLIYIPLKANGWQSIAYDIISLAYSIFLKPDVILILGVSGCSFLPFFKLLTRAKFITNIDGLEWRRDKWNSKVKRFLKFSEKIAVQYSDVVITDNEAISEYVFNEYNKDSRVIAYGGDHAWLNTEDVFTTRNYKSDYYLSVCRIEPENNVELILKTFSKLKYKIKFIGNWNGSEFGKKLRLHYSNYPNIEMIDPIYDLL</sequence>
<evidence type="ECO:0000313" key="2">
    <source>
        <dbReference type="EMBL" id="NAG22312.1"/>
    </source>
</evidence>
<proteinExistence type="predicted"/>
<name>A0A6L9AAN7_ECOLX</name>
<feature type="non-terminal residue" evidence="2">
    <location>
        <position position="254"/>
    </location>
</feature>
<dbReference type="Pfam" id="PF09314">
    <property type="entry name" value="DUF1972"/>
    <property type="match status" value="1"/>
</dbReference>
<reference evidence="2 3" key="1">
    <citation type="journal article" date="2019" name="Nat. Med.">
        <title>A library of human gut bacterial isolates paired with longitudinal multiomics data enables mechanistic microbiome research.</title>
        <authorList>
            <person name="Poyet M."/>
            <person name="Groussin M."/>
            <person name="Gibbons S.M."/>
            <person name="Avila-Pacheco J."/>
            <person name="Jiang X."/>
            <person name="Kearney S.M."/>
            <person name="Perrotta A.R."/>
            <person name="Berdy B."/>
            <person name="Zhao S."/>
            <person name="Lieberman T.D."/>
            <person name="Swanson P.K."/>
            <person name="Smith M."/>
            <person name="Roesemann S."/>
            <person name="Alexander J.E."/>
            <person name="Rich S.A."/>
            <person name="Livny J."/>
            <person name="Vlamakis H."/>
            <person name="Clish C."/>
            <person name="Bullock K."/>
            <person name="Deik A."/>
            <person name="Scott J."/>
            <person name="Pierce K.A."/>
            <person name="Xavier R.J."/>
            <person name="Alm E.J."/>
        </authorList>
    </citation>
    <scope>NUCLEOTIDE SEQUENCE [LARGE SCALE GENOMIC DNA]</scope>
    <source>
        <strain evidence="2 3">BIOML-A112</strain>
    </source>
</reference>
<organism evidence="2 3">
    <name type="scientific">Escherichia coli</name>
    <dbReference type="NCBI Taxonomy" id="562"/>
    <lineage>
        <taxon>Bacteria</taxon>
        <taxon>Pseudomonadati</taxon>
        <taxon>Pseudomonadota</taxon>
        <taxon>Gammaproteobacteria</taxon>
        <taxon>Enterobacterales</taxon>
        <taxon>Enterobacteriaceae</taxon>
        <taxon>Escherichia</taxon>
    </lineage>
</organism>
<evidence type="ECO:0000259" key="1">
    <source>
        <dbReference type="Pfam" id="PF09314"/>
    </source>
</evidence>
<dbReference type="EMBL" id="WXKQ01000077">
    <property type="protein sequence ID" value="NAG22312.1"/>
    <property type="molecule type" value="Genomic_DNA"/>
</dbReference>
<gene>
    <name evidence="2" type="ORF">GUC01_25510</name>
</gene>
<dbReference type="Gene3D" id="3.40.50.2000">
    <property type="entry name" value="Glycogen Phosphorylase B"/>
    <property type="match status" value="2"/>
</dbReference>
<feature type="domain" description="DUF1972" evidence="1">
    <location>
        <begin position="1"/>
        <end position="173"/>
    </location>
</feature>
<protein>
    <submittedName>
        <fullName evidence="2">DUF1972 domain-containing protein</fullName>
    </submittedName>
</protein>
<dbReference type="SUPFAM" id="SSF53756">
    <property type="entry name" value="UDP-Glycosyltransferase/glycogen phosphorylase"/>
    <property type="match status" value="1"/>
</dbReference>
<dbReference type="AlphaFoldDB" id="A0A6L9AAN7"/>